<keyword evidence="7" id="KW-1185">Reference proteome</keyword>
<proteinExistence type="inferred from homology"/>
<comment type="caution">
    <text evidence="6">The sequence shown here is derived from an EMBL/GenBank/DDBJ whole genome shotgun (WGS) entry which is preliminary data.</text>
</comment>
<dbReference type="SUPFAM" id="SSF52540">
    <property type="entry name" value="P-loop containing nucleoside triphosphate hydrolases"/>
    <property type="match status" value="1"/>
</dbReference>
<evidence type="ECO:0000259" key="5">
    <source>
        <dbReference type="PROSITE" id="PS50893"/>
    </source>
</evidence>
<dbReference type="PANTHER" id="PTHR43335:SF8">
    <property type="entry name" value="ABC TRANSPORTER, ATP-BINDING PROTEIN"/>
    <property type="match status" value="1"/>
</dbReference>
<protein>
    <submittedName>
        <fullName evidence="6">ABC transporter ATP-binding protein</fullName>
    </submittedName>
</protein>
<accession>A0ABV6LMI2</accession>
<name>A0ABV6LMI2_9BACI</name>
<dbReference type="Gene3D" id="3.40.50.300">
    <property type="entry name" value="P-loop containing nucleotide triphosphate hydrolases"/>
    <property type="match status" value="1"/>
</dbReference>
<evidence type="ECO:0000256" key="1">
    <source>
        <dbReference type="ARBA" id="ARBA00005417"/>
    </source>
</evidence>
<evidence type="ECO:0000256" key="3">
    <source>
        <dbReference type="ARBA" id="ARBA00022741"/>
    </source>
</evidence>
<reference evidence="6 7" key="1">
    <citation type="submission" date="2024-09" db="EMBL/GenBank/DDBJ databases">
        <authorList>
            <person name="Sun Q."/>
            <person name="Mori K."/>
        </authorList>
    </citation>
    <scope>NUCLEOTIDE SEQUENCE [LARGE SCALE GENOMIC DNA]</scope>
    <source>
        <strain evidence="6 7">NCAIM B.02529</strain>
    </source>
</reference>
<keyword evidence="4 6" id="KW-0067">ATP-binding</keyword>
<evidence type="ECO:0000313" key="6">
    <source>
        <dbReference type="EMBL" id="MFC0523598.1"/>
    </source>
</evidence>
<dbReference type="Proteomes" id="UP001589836">
    <property type="component" value="Unassembled WGS sequence"/>
</dbReference>
<evidence type="ECO:0000256" key="2">
    <source>
        <dbReference type="ARBA" id="ARBA00022448"/>
    </source>
</evidence>
<dbReference type="Pfam" id="PF00005">
    <property type="entry name" value="ABC_tran"/>
    <property type="match status" value="1"/>
</dbReference>
<evidence type="ECO:0000256" key="4">
    <source>
        <dbReference type="ARBA" id="ARBA00022840"/>
    </source>
</evidence>
<evidence type="ECO:0000313" key="7">
    <source>
        <dbReference type="Proteomes" id="UP001589836"/>
    </source>
</evidence>
<dbReference type="SMART" id="SM00382">
    <property type="entry name" value="AAA"/>
    <property type="match status" value="1"/>
</dbReference>
<sequence length="312" mass="35746">MSVVEVENLNIDIKRKKILQNVNVSFEKGKIYGLLGPNGAGKTTLLKAMLGVFRPNSGSISFKGQDIYQHSKRDLISSIGSIIEFPGFYDNLTLQENLTLHLKYLQKDTSSQHINRLLQTVGLYQFKEKRFSETSLGMKQRLGIARAMSHNPDLLLLDEPTNGLDPHGIKEVREMLIREVISSNKTVIISSHLLNEIDLMADELVFMNNGEIIFETTKMKDHTHIYLYRLRMPSSMTKTFPREDLLEECQGHEVYTGKDELEFVSPLSQKEIENLLEQHQVPTIMLEVFELTLEDLYLKLLEKGEENEVAYS</sequence>
<gene>
    <name evidence="6" type="ORF">ACFFGV_08365</name>
</gene>
<dbReference type="PANTHER" id="PTHR43335">
    <property type="entry name" value="ABC TRANSPORTER, ATP-BINDING PROTEIN"/>
    <property type="match status" value="1"/>
</dbReference>
<dbReference type="EMBL" id="JBHLTP010000005">
    <property type="protein sequence ID" value="MFC0523598.1"/>
    <property type="molecule type" value="Genomic_DNA"/>
</dbReference>
<dbReference type="GO" id="GO:0005524">
    <property type="term" value="F:ATP binding"/>
    <property type="evidence" value="ECO:0007669"/>
    <property type="project" value="UniProtKB-KW"/>
</dbReference>
<dbReference type="InterPro" id="IPR003593">
    <property type="entry name" value="AAA+_ATPase"/>
</dbReference>
<dbReference type="RefSeq" id="WP_377346609.1">
    <property type="nucleotide sequence ID" value="NZ_JBHLTP010000005.1"/>
</dbReference>
<organism evidence="6 7">
    <name type="scientific">Pontibacillus salicampi</name>
    <dbReference type="NCBI Taxonomy" id="1449801"/>
    <lineage>
        <taxon>Bacteria</taxon>
        <taxon>Bacillati</taxon>
        <taxon>Bacillota</taxon>
        <taxon>Bacilli</taxon>
        <taxon>Bacillales</taxon>
        <taxon>Bacillaceae</taxon>
        <taxon>Pontibacillus</taxon>
    </lineage>
</organism>
<keyword evidence="2" id="KW-0813">Transport</keyword>
<comment type="similarity">
    <text evidence="1">Belongs to the ABC transporter superfamily.</text>
</comment>
<dbReference type="PROSITE" id="PS50893">
    <property type="entry name" value="ABC_TRANSPORTER_2"/>
    <property type="match status" value="1"/>
</dbReference>
<dbReference type="InterPro" id="IPR003439">
    <property type="entry name" value="ABC_transporter-like_ATP-bd"/>
</dbReference>
<feature type="domain" description="ABC transporter" evidence="5">
    <location>
        <begin position="4"/>
        <end position="234"/>
    </location>
</feature>
<dbReference type="InterPro" id="IPR027417">
    <property type="entry name" value="P-loop_NTPase"/>
</dbReference>
<keyword evidence="3" id="KW-0547">Nucleotide-binding</keyword>